<dbReference type="Gene3D" id="1.20.200.10">
    <property type="entry name" value="Fumarase/aspartase (Central domain)"/>
    <property type="match status" value="1"/>
</dbReference>
<evidence type="ECO:0000256" key="1">
    <source>
        <dbReference type="ARBA" id="ARBA00034772"/>
    </source>
</evidence>
<dbReference type="PANTHER" id="PTHR43172">
    <property type="entry name" value="ADENYLOSUCCINATE LYASE"/>
    <property type="match status" value="1"/>
</dbReference>
<dbReference type="Pfam" id="PF10397">
    <property type="entry name" value="ADSL_C"/>
    <property type="match status" value="1"/>
</dbReference>
<dbReference type="AlphaFoldDB" id="A0A017SBT3"/>
<dbReference type="PRINTS" id="PR00149">
    <property type="entry name" value="FUMRATELYASE"/>
</dbReference>
<comment type="similarity">
    <text evidence="1">Belongs to the class-II fumarase/aspartase family.</text>
</comment>
<reference evidence="4" key="1">
    <citation type="journal article" date="2014" name="Nat. Commun.">
        <title>Genomic adaptations of the halophilic Dead Sea filamentous fungus Eurotium rubrum.</title>
        <authorList>
            <person name="Kis-Papo T."/>
            <person name="Weig A.R."/>
            <person name="Riley R."/>
            <person name="Persoh D."/>
            <person name="Salamov A."/>
            <person name="Sun H."/>
            <person name="Lipzen A."/>
            <person name="Wasser S.P."/>
            <person name="Rambold G."/>
            <person name="Grigoriev I.V."/>
            <person name="Nevo E."/>
        </authorList>
    </citation>
    <scope>NUCLEOTIDE SEQUENCE [LARGE SCALE GENOMIC DNA]</scope>
    <source>
        <strain evidence="4">CBS 135680</strain>
    </source>
</reference>
<dbReference type="CDD" id="cd01597">
    <property type="entry name" value="pCLME"/>
    <property type="match status" value="1"/>
</dbReference>
<dbReference type="Proteomes" id="UP000019804">
    <property type="component" value="Unassembled WGS sequence"/>
</dbReference>
<evidence type="ECO:0000313" key="4">
    <source>
        <dbReference type="Proteomes" id="UP000019804"/>
    </source>
</evidence>
<dbReference type="InterPro" id="IPR008948">
    <property type="entry name" value="L-Aspartase-like"/>
</dbReference>
<organism evidence="3 4">
    <name type="scientific">Aspergillus ruber (strain CBS 135680)</name>
    <dbReference type="NCBI Taxonomy" id="1388766"/>
    <lineage>
        <taxon>Eukaryota</taxon>
        <taxon>Fungi</taxon>
        <taxon>Dikarya</taxon>
        <taxon>Ascomycota</taxon>
        <taxon>Pezizomycotina</taxon>
        <taxon>Eurotiomycetes</taxon>
        <taxon>Eurotiomycetidae</taxon>
        <taxon>Eurotiales</taxon>
        <taxon>Aspergillaceae</taxon>
        <taxon>Aspergillus</taxon>
        <taxon>Aspergillus subgen. Aspergillus</taxon>
    </lineage>
</organism>
<dbReference type="Pfam" id="PF00206">
    <property type="entry name" value="Lyase_1"/>
    <property type="match status" value="1"/>
</dbReference>
<feature type="domain" description="Adenylosuccinate lyase C-terminal" evidence="2">
    <location>
        <begin position="367"/>
        <end position="446"/>
    </location>
</feature>
<dbReference type="HOGENOM" id="CLU_030949_3_1_1"/>
<gene>
    <name evidence="3" type="ORF">EURHEDRAFT_501982</name>
</gene>
<evidence type="ECO:0000259" key="2">
    <source>
        <dbReference type="SMART" id="SM00998"/>
    </source>
</evidence>
<dbReference type="Gene3D" id="1.10.40.30">
    <property type="entry name" value="Fumarase/aspartase (C-terminal domain)"/>
    <property type="match status" value="1"/>
</dbReference>
<name>A0A017SBT3_ASPRC</name>
<dbReference type="InterPro" id="IPR019468">
    <property type="entry name" value="AdenyloSucc_lyase_C"/>
</dbReference>
<dbReference type="GeneID" id="63700897"/>
<dbReference type="SUPFAM" id="SSF48557">
    <property type="entry name" value="L-aspartase-like"/>
    <property type="match status" value="1"/>
</dbReference>
<dbReference type="GO" id="GO:0003824">
    <property type="term" value="F:catalytic activity"/>
    <property type="evidence" value="ECO:0007669"/>
    <property type="project" value="InterPro"/>
</dbReference>
<dbReference type="OrthoDB" id="406045at2759"/>
<dbReference type="PRINTS" id="PR00145">
    <property type="entry name" value="ARGSUCLYASE"/>
</dbReference>
<dbReference type="STRING" id="1388766.A0A017SBT3"/>
<proteinExistence type="inferred from homology"/>
<evidence type="ECO:0000313" key="3">
    <source>
        <dbReference type="EMBL" id="EYE94407.1"/>
    </source>
</evidence>
<sequence>MSISAFDSRIFRNLFGTEEIRSIFTDEAYTQYLVQTEAALARAESTIGAIPQDAGAAITAALDTVRLDFERLSQETEVVGYPVLPLVMQLVEHTPEAMGKYIHWGATTQDIMDVASILQMKEGLKLVERELDTLIGILTSLSGKHRDTPMAGRTHLQHALPCTFGYKCAVYLSSILRHKDRLQQLRERCLLVQFGGAAGTLASLGTDDIGLRVRAQLAKELGLENPMITWHVARDNIGEILGYLALVGGTLGKIALDLIIMSSNEMDEVSEPFVPHRGASSTMPQKRNPISSEVILAASKLLRSHASLGLDAMVVDFERASGPWHLEWAAIPEAFTVAVGALYQTKFALGGLVVKEASMMKNLLCTRGLIVGEAVMMNLGEYIGRQQAHDVVYNACNAAIEEDRALLDVLKEDSCVVEQLGEDKLAQLCDPLNYLGSCQLMVDRVVNEAKSSTQPVNSV</sequence>
<protein>
    <submittedName>
        <fullName evidence="3">L-Aspartase-like protein</fullName>
    </submittedName>
</protein>
<dbReference type="RefSeq" id="XP_040638095.1">
    <property type="nucleotide sequence ID" value="XM_040785773.1"/>
</dbReference>
<keyword evidence="4" id="KW-1185">Reference proteome</keyword>
<dbReference type="SMART" id="SM00998">
    <property type="entry name" value="ADSL_C"/>
    <property type="match status" value="1"/>
</dbReference>
<dbReference type="EMBL" id="KK088426">
    <property type="protein sequence ID" value="EYE94407.1"/>
    <property type="molecule type" value="Genomic_DNA"/>
</dbReference>
<dbReference type="InterPro" id="IPR000362">
    <property type="entry name" value="Fumarate_lyase_fam"/>
</dbReference>
<dbReference type="PANTHER" id="PTHR43172:SF2">
    <property type="entry name" value="ADENYLOSUCCINATE LYASE C-TERMINAL DOMAIN-CONTAINING PROTEIN"/>
    <property type="match status" value="1"/>
</dbReference>
<dbReference type="InterPro" id="IPR022761">
    <property type="entry name" value="Fumarate_lyase_N"/>
</dbReference>
<accession>A0A017SBT3</accession>